<comment type="caution">
    <text evidence="1">The sequence shown here is derived from an EMBL/GenBank/DDBJ whole genome shotgun (WGS) entry which is preliminary data.</text>
</comment>
<sequence>MPEPFRSPEELREVIDRLLAAMLRDELLIPRFAHYRVSHELRVTDTDQVLQARSLPPGSAVSGEWHWPETREQRWPVAVRFAMSADVMNRYLHGREPLVLAVARRRIRVSGDVKAALGIIPLRERTTELYEQLVATDYPHLAL</sequence>
<gene>
    <name evidence="1" type="ORF">PAI11_14230</name>
</gene>
<organism evidence="1 2">
    <name type="scientific">Patulibacter medicamentivorans</name>
    <dbReference type="NCBI Taxonomy" id="1097667"/>
    <lineage>
        <taxon>Bacteria</taxon>
        <taxon>Bacillati</taxon>
        <taxon>Actinomycetota</taxon>
        <taxon>Thermoleophilia</taxon>
        <taxon>Solirubrobacterales</taxon>
        <taxon>Patulibacteraceae</taxon>
        <taxon>Patulibacter</taxon>
    </lineage>
</organism>
<name>H0E3P9_9ACTN</name>
<proteinExistence type="predicted"/>
<evidence type="ECO:0000313" key="1">
    <source>
        <dbReference type="EMBL" id="EHN11697.1"/>
    </source>
</evidence>
<dbReference type="AlphaFoldDB" id="H0E3P9"/>
<reference evidence="1 2" key="1">
    <citation type="journal article" date="2013" name="Biodegradation">
        <title>Quantitative proteomic analysis of ibuprofen-degrading Patulibacter sp. strain I11.</title>
        <authorList>
            <person name="Almeida B."/>
            <person name="Kjeldal H."/>
            <person name="Lolas I."/>
            <person name="Knudsen A.D."/>
            <person name="Carvalho G."/>
            <person name="Nielsen K.L."/>
            <person name="Barreto Crespo M.T."/>
            <person name="Stensballe A."/>
            <person name="Nielsen J.L."/>
        </authorList>
    </citation>
    <scope>NUCLEOTIDE SEQUENCE [LARGE SCALE GENOMIC DNA]</scope>
    <source>
        <strain evidence="1 2">I11</strain>
    </source>
</reference>
<dbReference type="EMBL" id="AGUD01000077">
    <property type="protein sequence ID" value="EHN11697.1"/>
    <property type="molecule type" value="Genomic_DNA"/>
</dbReference>
<dbReference type="RefSeq" id="WP_007572530.1">
    <property type="nucleotide sequence ID" value="NZ_AGUD01000077.1"/>
</dbReference>
<accession>H0E3P9</accession>
<dbReference type="Proteomes" id="UP000005143">
    <property type="component" value="Unassembled WGS sequence"/>
</dbReference>
<evidence type="ECO:0008006" key="3">
    <source>
        <dbReference type="Google" id="ProtNLM"/>
    </source>
</evidence>
<evidence type="ECO:0000313" key="2">
    <source>
        <dbReference type="Proteomes" id="UP000005143"/>
    </source>
</evidence>
<dbReference type="PATRIC" id="fig|1097667.3.peg.1413"/>
<protein>
    <recommendedName>
        <fullName evidence="3">SCP2 domain-containing protein</fullName>
    </recommendedName>
</protein>
<keyword evidence="2" id="KW-1185">Reference proteome</keyword>